<sequence length="89" mass="10092">MSSRSSSSSIGQVECECEGLYTSWTNDNPNPGRRFHACQKYKVRISSFCHSIWLERAMAIIPGLLRSKNELEVEGKGIDFGYVKLMMLD</sequence>
<evidence type="ECO:0000313" key="1">
    <source>
        <dbReference type="EMBL" id="KAG8369263.1"/>
    </source>
</evidence>
<keyword evidence="2" id="KW-1185">Reference proteome</keyword>
<dbReference type="EMBL" id="WHWC01000015">
    <property type="protein sequence ID" value="KAG8369263.1"/>
    <property type="molecule type" value="Genomic_DNA"/>
</dbReference>
<evidence type="ECO:0008006" key="3">
    <source>
        <dbReference type="Google" id="ProtNLM"/>
    </source>
</evidence>
<proteinExistence type="predicted"/>
<protein>
    <recommendedName>
        <fullName evidence="3">Zinc finger GRF-type domain-containing protein</fullName>
    </recommendedName>
</protein>
<reference evidence="1" key="1">
    <citation type="submission" date="2019-10" db="EMBL/GenBank/DDBJ databases">
        <authorList>
            <person name="Zhang R."/>
            <person name="Pan Y."/>
            <person name="Wang J."/>
            <person name="Ma R."/>
            <person name="Yu S."/>
        </authorList>
    </citation>
    <scope>NUCLEOTIDE SEQUENCE</scope>
    <source>
        <strain evidence="1">LA-IB0</strain>
        <tissue evidence="1">Leaf</tissue>
    </source>
</reference>
<gene>
    <name evidence="1" type="ORF">BUALT_Bualt15G0133300</name>
</gene>
<comment type="caution">
    <text evidence="1">The sequence shown here is derived from an EMBL/GenBank/DDBJ whole genome shotgun (WGS) entry which is preliminary data.</text>
</comment>
<accession>A0AAV6WQT1</accession>
<dbReference type="Proteomes" id="UP000826271">
    <property type="component" value="Unassembled WGS sequence"/>
</dbReference>
<organism evidence="1 2">
    <name type="scientific">Buddleja alternifolia</name>
    <dbReference type="NCBI Taxonomy" id="168488"/>
    <lineage>
        <taxon>Eukaryota</taxon>
        <taxon>Viridiplantae</taxon>
        <taxon>Streptophyta</taxon>
        <taxon>Embryophyta</taxon>
        <taxon>Tracheophyta</taxon>
        <taxon>Spermatophyta</taxon>
        <taxon>Magnoliopsida</taxon>
        <taxon>eudicotyledons</taxon>
        <taxon>Gunneridae</taxon>
        <taxon>Pentapetalae</taxon>
        <taxon>asterids</taxon>
        <taxon>lamiids</taxon>
        <taxon>Lamiales</taxon>
        <taxon>Scrophulariaceae</taxon>
        <taxon>Buddlejeae</taxon>
        <taxon>Buddleja</taxon>
    </lineage>
</organism>
<dbReference type="AlphaFoldDB" id="A0AAV6WQT1"/>
<name>A0AAV6WQT1_9LAMI</name>
<evidence type="ECO:0000313" key="2">
    <source>
        <dbReference type="Proteomes" id="UP000826271"/>
    </source>
</evidence>